<keyword evidence="7" id="KW-0443">Lipid metabolism</keyword>
<feature type="transmembrane region" description="Helical" evidence="10">
    <location>
        <begin position="471"/>
        <end position="493"/>
    </location>
</feature>
<keyword evidence="8 10" id="KW-0472">Membrane</keyword>
<evidence type="ECO:0000256" key="10">
    <source>
        <dbReference type="SAM" id="Phobius"/>
    </source>
</evidence>
<dbReference type="Proteomes" id="UP000283530">
    <property type="component" value="Unassembled WGS sequence"/>
</dbReference>
<dbReference type="Pfam" id="PF14360">
    <property type="entry name" value="PAP2_C"/>
    <property type="match status" value="1"/>
</dbReference>
<feature type="transmembrane region" description="Helical" evidence="10">
    <location>
        <begin position="139"/>
        <end position="168"/>
    </location>
</feature>
<evidence type="ECO:0000256" key="6">
    <source>
        <dbReference type="ARBA" id="ARBA00022989"/>
    </source>
</evidence>
<name>A0A443P3C7_9MAGN</name>
<sequence length="499" mass="56540">MDPTTVHLPKSPPRVRWRNHHGIRGGPPTDPSKNKRSQKKQEESFSKGQGSRLLPLFLVSGREKLKMCRTKDPPRRWSAISRAGLGVAAISYVAVDYLRHVSPRWHARLQSYLWTALAAAAVARAPFYRHWDLEMRSAIPFIASMLFMLCALLLEACSVRFVTVVLGLDWHKSTQPLPDTGQWLFLALNEKLPHVVVQILRARIIGLHHYLMLFLMLAFSVLFDSVKAPGLGLGARYMFTMAIGRLLRAVTFVSTILPSVRPWCAPVRFRMPPHPHPLAQKYHMPYASNSNLLSSLVYRDSLIVDDQDFPTEYRPDWGLMSFLIDILRPTVSDGSSWYKVLKKAGGGCNDLLYSGHMLVAVLTAMAWTEAYGGWTSALIWCLVLHSAQREIRERHHYSVDCVVAIYVGILLWRITGFMWSTKNAARAERLAKLDNIQNRLIKAAKDSDMDKVRELLKEVELVGQGRKKNSLWAICGFAFITIFFTLTIGLLAFTWTSDG</sequence>
<feature type="compositionally biased region" description="Basic residues" evidence="9">
    <location>
        <begin position="13"/>
        <end position="23"/>
    </location>
</feature>
<dbReference type="PANTHER" id="PTHR21290:SF25">
    <property type="entry name" value="SPHINGOMYELIN SYNTHASE-RELATED PROTEIN 1"/>
    <property type="match status" value="1"/>
</dbReference>
<dbReference type="GO" id="GO:0046513">
    <property type="term" value="P:ceramide biosynthetic process"/>
    <property type="evidence" value="ECO:0007669"/>
    <property type="project" value="TreeGrafter"/>
</dbReference>
<feature type="transmembrane region" description="Helical" evidence="10">
    <location>
        <begin position="397"/>
        <end position="414"/>
    </location>
</feature>
<dbReference type="GO" id="GO:0033188">
    <property type="term" value="F:sphingomyelin synthase activity"/>
    <property type="evidence" value="ECO:0007669"/>
    <property type="project" value="TreeGrafter"/>
</dbReference>
<dbReference type="STRING" id="337451.A0A443P3C7"/>
<dbReference type="InterPro" id="IPR025749">
    <property type="entry name" value="Sphingomyelin_synth-like_dom"/>
</dbReference>
<keyword evidence="13" id="KW-1185">Reference proteome</keyword>
<dbReference type="GO" id="GO:0005886">
    <property type="term" value="C:plasma membrane"/>
    <property type="evidence" value="ECO:0007669"/>
    <property type="project" value="TreeGrafter"/>
</dbReference>
<dbReference type="PANTHER" id="PTHR21290">
    <property type="entry name" value="SPHINGOMYELIN SYNTHETASE"/>
    <property type="match status" value="1"/>
</dbReference>
<dbReference type="AlphaFoldDB" id="A0A443P3C7"/>
<evidence type="ECO:0000313" key="12">
    <source>
        <dbReference type="EMBL" id="RWR85284.1"/>
    </source>
</evidence>
<evidence type="ECO:0000256" key="2">
    <source>
        <dbReference type="ARBA" id="ARBA00005441"/>
    </source>
</evidence>
<dbReference type="OrthoDB" id="422827at2759"/>
<accession>A0A443P3C7</accession>
<keyword evidence="5" id="KW-0746">Sphingolipid metabolism</keyword>
<feature type="transmembrane region" description="Helical" evidence="10">
    <location>
        <begin position="238"/>
        <end position="257"/>
    </location>
</feature>
<evidence type="ECO:0000313" key="13">
    <source>
        <dbReference type="Proteomes" id="UP000283530"/>
    </source>
</evidence>
<reference evidence="12 13" key="1">
    <citation type="journal article" date="2019" name="Nat. Plants">
        <title>Stout camphor tree genome fills gaps in understanding of flowering plant genome evolution.</title>
        <authorList>
            <person name="Chaw S.M."/>
            <person name="Liu Y.C."/>
            <person name="Wu Y.W."/>
            <person name="Wang H.Y."/>
            <person name="Lin C.I."/>
            <person name="Wu C.S."/>
            <person name="Ke H.M."/>
            <person name="Chang L.Y."/>
            <person name="Hsu C.Y."/>
            <person name="Yang H.T."/>
            <person name="Sudianto E."/>
            <person name="Hsu M.H."/>
            <person name="Wu K.P."/>
            <person name="Wang L.N."/>
            <person name="Leebens-Mack J.H."/>
            <person name="Tsai I.J."/>
        </authorList>
    </citation>
    <scope>NUCLEOTIDE SEQUENCE [LARGE SCALE GENOMIC DNA]</scope>
    <source>
        <strain evidence="13">cv. Chaw 1501</strain>
        <tissue evidence="12">Young leaves</tissue>
    </source>
</reference>
<dbReference type="GO" id="GO:0047493">
    <property type="term" value="F:ceramide cholinephosphotransferase activity"/>
    <property type="evidence" value="ECO:0007669"/>
    <property type="project" value="TreeGrafter"/>
</dbReference>
<dbReference type="EMBL" id="QPKB01000005">
    <property type="protein sequence ID" value="RWR85284.1"/>
    <property type="molecule type" value="Genomic_DNA"/>
</dbReference>
<protein>
    <submittedName>
        <fullName evidence="12">Sphingomyelin synthetase family protein isoform 1</fullName>
    </submittedName>
</protein>
<evidence type="ECO:0000256" key="4">
    <source>
        <dbReference type="ARBA" id="ARBA00022692"/>
    </source>
</evidence>
<keyword evidence="6 10" id="KW-1133">Transmembrane helix</keyword>
<evidence type="ECO:0000256" key="5">
    <source>
        <dbReference type="ARBA" id="ARBA00022919"/>
    </source>
</evidence>
<evidence type="ECO:0000256" key="3">
    <source>
        <dbReference type="ARBA" id="ARBA00022679"/>
    </source>
</evidence>
<dbReference type="GO" id="GO:0000139">
    <property type="term" value="C:Golgi membrane"/>
    <property type="evidence" value="ECO:0007669"/>
    <property type="project" value="TreeGrafter"/>
</dbReference>
<comment type="subcellular location">
    <subcellularLocation>
        <location evidence="1">Membrane</location>
        <topology evidence="1">Multi-pass membrane protein</topology>
    </subcellularLocation>
</comment>
<proteinExistence type="inferred from homology"/>
<evidence type="ECO:0000256" key="8">
    <source>
        <dbReference type="ARBA" id="ARBA00023136"/>
    </source>
</evidence>
<feature type="transmembrane region" description="Helical" evidence="10">
    <location>
        <begin position="207"/>
        <end position="226"/>
    </location>
</feature>
<feature type="region of interest" description="Disordered" evidence="9">
    <location>
        <begin position="1"/>
        <end position="49"/>
    </location>
</feature>
<keyword evidence="3" id="KW-0808">Transferase</keyword>
<feature type="domain" description="Sphingomyelin synthase-like" evidence="11">
    <location>
        <begin position="347"/>
        <end position="414"/>
    </location>
</feature>
<evidence type="ECO:0000256" key="7">
    <source>
        <dbReference type="ARBA" id="ARBA00023098"/>
    </source>
</evidence>
<gene>
    <name evidence="12" type="ORF">CKAN_01413800</name>
</gene>
<dbReference type="GO" id="GO:0005789">
    <property type="term" value="C:endoplasmic reticulum membrane"/>
    <property type="evidence" value="ECO:0007669"/>
    <property type="project" value="TreeGrafter"/>
</dbReference>
<evidence type="ECO:0000259" key="11">
    <source>
        <dbReference type="Pfam" id="PF14360"/>
    </source>
</evidence>
<organism evidence="12 13">
    <name type="scientific">Cinnamomum micranthum f. kanehirae</name>
    <dbReference type="NCBI Taxonomy" id="337451"/>
    <lineage>
        <taxon>Eukaryota</taxon>
        <taxon>Viridiplantae</taxon>
        <taxon>Streptophyta</taxon>
        <taxon>Embryophyta</taxon>
        <taxon>Tracheophyta</taxon>
        <taxon>Spermatophyta</taxon>
        <taxon>Magnoliopsida</taxon>
        <taxon>Magnoliidae</taxon>
        <taxon>Laurales</taxon>
        <taxon>Lauraceae</taxon>
        <taxon>Cinnamomum</taxon>
    </lineage>
</organism>
<dbReference type="InterPro" id="IPR045221">
    <property type="entry name" value="Sphingomyelin_synth-like"/>
</dbReference>
<keyword evidence="4 10" id="KW-0812">Transmembrane</keyword>
<comment type="similarity">
    <text evidence="2">Belongs to the sphingomyelin synthase family.</text>
</comment>
<evidence type="ECO:0000256" key="1">
    <source>
        <dbReference type="ARBA" id="ARBA00004141"/>
    </source>
</evidence>
<feature type="transmembrane region" description="Helical" evidence="10">
    <location>
        <begin position="359"/>
        <end position="385"/>
    </location>
</feature>
<evidence type="ECO:0000256" key="9">
    <source>
        <dbReference type="SAM" id="MobiDB-lite"/>
    </source>
</evidence>
<comment type="caution">
    <text evidence="12">The sequence shown here is derived from an EMBL/GenBank/DDBJ whole genome shotgun (WGS) entry which is preliminary data.</text>
</comment>